<sequence>MRFEGGLIHFDGKHPSSTNWRNASLSSWTIAAAAVGGGSNNKKRLLFLHLSEFRNSGDSKVPEIPFRVPRGTGLVNLINAPNICRPGSGIFVAGVVNLRFLLFTAGES</sequence>
<name>A0AAV4PSJ7_9ARAC</name>
<dbReference type="AlphaFoldDB" id="A0AAV4PSJ7"/>
<gene>
    <name evidence="1" type="ORF">CDAR_497731</name>
</gene>
<protein>
    <submittedName>
        <fullName evidence="1">Uncharacterized protein</fullName>
    </submittedName>
</protein>
<comment type="caution">
    <text evidence="1">The sequence shown here is derived from an EMBL/GenBank/DDBJ whole genome shotgun (WGS) entry which is preliminary data.</text>
</comment>
<reference evidence="1 2" key="1">
    <citation type="submission" date="2021-06" db="EMBL/GenBank/DDBJ databases">
        <title>Caerostris darwini draft genome.</title>
        <authorList>
            <person name="Kono N."/>
            <person name="Arakawa K."/>
        </authorList>
    </citation>
    <scope>NUCLEOTIDE SEQUENCE [LARGE SCALE GENOMIC DNA]</scope>
</reference>
<dbReference type="EMBL" id="BPLQ01003268">
    <property type="protein sequence ID" value="GIX99108.1"/>
    <property type="molecule type" value="Genomic_DNA"/>
</dbReference>
<accession>A0AAV4PSJ7</accession>
<proteinExistence type="predicted"/>
<keyword evidence="2" id="KW-1185">Reference proteome</keyword>
<dbReference type="Proteomes" id="UP001054837">
    <property type="component" value="Unassembled WGS sequence"/>
</dbReference>
<evidence type="ECO:0000313" key="2">
    <source>
        <dbReference type="Proteomes" id="UP001054837"/>
    </source>
</evidence>
<evidence type="ECO:0000313" key="1">
    <source>
        <dbReference type="EMBL" id="GIX99108.1"/>
    </source>
</evidence>
<organism evidence="1 2">
    <name type="scientific">Caerostris darwini</name>
    <dbReference type="NCBI Taxonomy" id="1538125"/>
    <lineage>
        <taxon>Eukaryota</taxon>
        <taxon>Metazoa</taxon>
        <taxon>Ecdysozoa</taxon>
        <taxon>Arthropoda</taxon>
        <taxon>Chelicerata</taxon>
        <taxon>Arachnida</taxon>
        <taxon>Araneae</taxon>
        <taxon>Araneomorphae</taxon>
        <taxon>Entelegynae</taxon>
        <taxon>Araneoidea</taxon>
        <taxon>Araneidae</taxon>
        <taxon>Caerostris</taxon>
    </lineage>
</organism>